<proteinExistence type="predicted"/>
<reference evidence="1" key="1">
    <citation type="submission" date="2020-03" db="EMBL/GenBank/DDBJ databases">
        <title>The deep terrestrial virosphere.</title>
        <authorList>
            <person name="Holmfeldt K."/>
            <person name="Nilsson E."/>
            <person name="Simone D."/>
            <person name="Lopez-Fernandez M."/>
            <person name="Wu X."/>
            <person name="de Brujin I."/>
            <person name="Lundin D."/>
            <person name="Andersson A."/>
            <person name="Bertilsson S."/>
            <person name="Dopson M."/>
        </authorList>
    </citation>
    <scope>NUCLEOTIDE SEQUENCE</scope>
    <source>
        <strain evidence="1">MM415B03992</strain>
        <strain evidence="2">TM448B02856</strain>
    </source>
</reference>
<dbReference type="EMBL" id="MT144966">
    <property type="protein sequence ID" value="QJI01976.1"/>
    <property type="molecule type" value="Genomic_DNA"/>
</dbReference>
<evidence type="ECO:0000313" key="2">
    <source>
        <dbReference type="EMBL" id="QJI01976.1"/>
    </source>
</evidence>
<name>A0A6M3LI10_9ZZZZ</name>
<dbReference type="AlphaFoldDB" id="A0A6M3LI10"/>
<evidence type="ECO:0000313" key="1">
    <source>
        <dbReference type="EMBL" id="QJA94123.1"/>
    </source>
</evidence>
<gene>
    <name evidence="1" type="ORF">MM415B03992_0007</name>
    <name evidence="2" type="ORF">TM448B02856_0007</name>
</gene>
<organism evidence="1">
    <name type="scientific">viral metagenome</name>
    <dbReference type="NCBI Taxonomy" id="1070528"/>
    <lineage>
        <taxon>unclassified sequences</taxon>
        <taxon>metagenomes</taxon>
        <taxon>organismal metagenomes</taxon>
    </lineage>
</organism>
<accession>A0A6M3LI10</accession>
<protein>
    <submittedName>
        <fullName evidence="1">Uncharacterized protein</fullName>
    </submittedName>
</protein>
<sequence length="75" mass="8969">MEPTITQYLGKIAKIRLAHAWKEYCHPHGTPKDPNEKEEFRLLDYYPDWDKIKEEKLKKVALKKIEKLLSFANLK</sequence>
<dbReference type="EMBL" id="MT143205">
    <property type="protein sequence ID" value="QJA94123.1"/>
    <property type="molecule type" value="Genomic_DNA"/>
</dbReference>